<proteinExistence type="predicted"/>
<dbReference type="EMBL" id="BARU01005639">
    <property type="protein sequence ID" value="GAH39283.1"/>
    <property type="molecule type" value="Genomic_DNA"/>
</dbReference>
<sequence length="134" mass="15442">MSENEPQPEIGRPTRPHWLLPEAKREWSRIVPELLRLGLLAKIDRAMISMWCQCWGMYVEAIRDIRKNGTTFSTEKGYEGQRPSVGVMNKMIERMTALSARFGMTPSDRSRITVPEPKEKDDFAEFLAKTGQMP</sequence>
<dbReference type="NCBIfam" id="TIGR01558">
    <property type="entry name" value="sm_term_P27"/>
    <property type="match status" value="1"/>
</dbReference>
<accession>X1H1Y4</accession>
<evidence type="ECO:0008006" key="2">
    <source>
        <dbReference type="Google" id="ProtNLM"/>
    </source>
</evidence>
<protein>
    <recommendedName>
        <fullName evidence="2">Phage terminase small subunit P27 family</fullName>
    </recommendedName>
</protein>
<dbReference type="InterPro" id="IPR006448">
    <property type="entry name" value="Phage_term_ssu_P27"/>
</dbReference>
<comment type="caution">
    <text evidence="1">The sequence shown here is derived from an EMBL/GenBank/DDBJ whole genome shotgun (WGS) entry which is preliminary data.</text>
</comment>
<gene>
    <name evidence="1" type="ORF">S03H2_11022</name>
</gene>
<evidence type="ECO:0000313" key="1">
    <source>
        <dbReference type="EMBL" id="GAH39283.1"/>
    </source>
</evidence>
<organism evidence="1">
    <name type="scientific">marine sediment metagenome</name>
    <dbReference type="NCBI Taxonomy" id="412755"/>
    <lineage>
        <taxon>unclassified sequences</taxon>
        <taxon>metagenomes</taxon>
        <taxon>ecological metagenomes</taxon>
    </lineage>
</organism>
<reference evidence="1" key="1">
    <citation type="journal article" date="2014" name="Front. Microbiol.">
        <title>High frequency of phylogenetically diverse reductive dehalogenase-homologous genes in deep subseafloor sedimentary metagenomes.</title>
        <authorList>
            <person name="Kawai M."/>
            <person name="Futagami T."/>
            <person name="Toyoda A."/>
            <person name="Takaki Y."/>
            <person name="Nishi S."/>
            <person name="Hori S."/>
            <person name="Arai W."/>
            <person name="Tsubouchi T."/>
            <person name="Morono Y."/>
            <person name="Uchiyama I."/>
            <person name="Ito T."/>
            <person name="Fujiyama A."/>
            <person name="Inagaki F."/>
            <person name="Takami H."/>
        </authorList>
    </citation>
    <scope>NUCLEOTIDE SEQUENCE</scope>
    <source>
        <strain evidence="1">Expedition CK06-06</strain>
    </source>
</reference>
<name>X1H1Y4_9ZZZZ</name>
<dbReference type="Pfam" id="PF05119">
    <property type="entry name" value="Terminase_4"/>
    <property type="match status" value="1"/>
</dbReference>
<dbReference type="AlphaFoldDB" id="X1H1Y4"/>